<dbReference type="GeneID" id="108669945"/>
<dbReference type="AlphaFoldDB" id="A0A6A0GUS7"/>
<proteinExistence type="predicted"/>
<dbReference type="Proteomes" id="UP000711488">
    <property type="component" value="Unassembled WGS sequence"/>
</dbReference>
<evidence type="ECO:0000256" key="1">
    <source>
        <dbReference type="SAM" id="SignalP"/>
    </source>
</evidence>
<dbReference type="InterPro" id="IPR007999">
    <property type="entry name" value="DUF745"/>
</dbReference>
<sequence length="281" mass="28922">MKILISWLNFLILYSELVLAAAEGSKEEADEGNANRIKRGSYLSSSPLLQLLTSSQGYGEGVGRASSGLGLLLGNSNSLIHHQDSPYHESAADIANKAAGQATSAAASQGEAAYRAAQAATQKVAAQVSAAAQKAQAAAALKYAQAGQLTQAAQISQALVFREASQAAKTGRTVQAAEAIQMLALAQVASLQHALSQAEAQVAIAQQVLGSAKAAYYEQSAMLKEAQATAQKIAHQQSLAVSDLSSAQAAAETARAAATKALYKAHPLTGGTPGRYSAHHR</sequence>
<dbReference type="EMBL" id="JQDR03013900">
    <property type="protein sequence ID" value="KAA0188985.1"/>
    <property type="molecule type" value="Genomic_DNA"/>
</dbReference>
<dbReference type="OrthoDB" id="6382350at2759"/>
<feature type="chain" id="PRO_5044628534" evidence="1">
    <location>
        <begin position="21"/>
        <end position="281"/>
    </location>
</feature>
<dbReference type="Proteomes" id="UP000694843">
    <property type="component" value="Unplaced"/>
</dbReference>
<dbReference type="KEGG" id="hazt:108669945"/>
<dbReference type="OMA" id="LQCACAE"/>
<feature type="signal peptide" evidence="1">
    <location>
        <begin position="1"/>
        <end position="20"/>
    </location>
</feature>
<dbReference type="Pfam" id="PF05335">
    <property type="entry name" value="DUF745"/>
    <property type="match status" value="1"/>
</dbReference>
<reference evidence="2" key="3">
    <citation type="submission" date="2019-06" db="EMBL/GenBank/DDBJ databases">
        <authorList>
            <person name="Poynton C."/>
            <person name="Hasenbein S."/>
            <person name="Benoit J.B."/>
            <person name="Sepulveda M.S."/>
            <person name="Poelchau M.F."/>
            <person name="Murali S.C."/>
            <person name="Chen S."/>
            <person name="Glastad K.M."/>
            <person name="Werren J.H."/>
            <person name="Vineis J.H."/>
            <person name="Bowen J.L."/>
            <person name="Friedrich M."/>
            <person name="Jones J."/>
            <person name="Robertson H.M."/>
            <person name="Feyereisen R."/>
            <person name="Mechler-Hickson A."/>
            <person name="Mathers N."/>
            <person name="Lee C.E."/>
            <person name="Colbourne J.K."/>
            <person name="Biales A."/>
            <person name="Johnston J.S."/>
            <person name="Wellborn G.A."/>
            <person name="Rosendale A.J."/>
            <person name="Cridge A.G."/>
            <person name="Munoz-Torres M.C."/>
            <person name="Bain P.A."/>
            <person name="Manny A.R."/>
            <person name="Major K.M."/>
            <person name="Lambert F.N."/>
            <person name="Vulpe C.D."/>
            <person name="Tuck P."/>
            <person name="Blalock B.J."/>
            <person name="Lin Y.-Y."/>
            <person name="Smith M.E."/>
            <person name="Ochoa-Acuna H."/>
            <person name="Chen M.-J.M."/>
            <person name="Childers C.P."/>
            <person name="Qu J."/>
            <person name="Dugan S."/>
            <person name="Lee S.L."/>
            <person name="Chao H."/>
            <person name="Dinh H."/>
            <person name="Han Y."/>
            <person name="Doddapaneni H."/>
            <person name="Worley K.C."/>
            <person name="Muzny D.M."/>
            <person name="Gibbs R.A."/>
            <person name="Richards S."/>
        </authorList>
    </citation>
    <scope>NUCLEOTIDE SEQUENCE</scope>
    <source>
        <strain evidence="2">HAZT.00-mixed</strain>
        <tissue evidence="2">Whole organism</tissue>
    </source>
</reference>
<evidence type="ECO:0000313" key="4">
    <source>
        <dbReference type="RefSeq" id="XP_018012880.1"/>
    </source>
</evidence>
<reference evidence="4" key="4">
    <citation type="submission" date="2025-04" db="UniProtKB">
        <authorList>
            <consortium name="RefSeq"/>
        </authorList>
    </citation>
    <scope>IDENTIFICATION</scope>
    <source>
        <tissue evidence="4">Whole organism</tissue>
    </source>
</reference>
<evidence type="ECO:0000313" key="3">
    <source>
        <dbReference type="Proteomes" id="UP000694843"/>
    </source>
</evidence>
<evidence type="ECO:0000313" key="2">
    <source>
        <dbReference type="EMBL" id="KAA0188985.1"/>
    </source>
</evidence>
<reference evidence="2" key="1">
    <citation type="submission" date="2014-08" db="EMBL/GenBank/DDBJ databases">
        <authorList>
            <person name="Murali S."/>
            <person name="Richards S."/>
            <person name="Bandaranaike D."/>
            <person name="Bellair M."/>
            <person name="Blankenburg K."/>
            <person name="Chao H."/>
            <person name="Dinh H."/>
            <person name="Doddapaneni H."/>
            <person name="Dugan-Rocha S."/>
            <person name="Elkadiri S."/>
            <person name="Gnanaolivu R."/>
            <person name="Hughes D."/>
            <person name="Lee S."/>
            <person name="Li M."/>
            <person name="Ming W."/>
            <person name="Munidasa M."/>
            <person name="Muniz J."/>
            <person name="Nguyen L."/>
            <person name="Osuji N."/>
            <person name="Pu L.-L."/>
            <person name="Puazo M."/>
            <person name="Skinner E."/>
            <person name="Qu C."/>
            <person name="Quiroz J."/>
            <person name="Raj R."/>
            <person name="Weissenberger G."/>
            <person name="Xin Y."/>
            <person name="Zou X."/>
            <person name="Han Y."/>
            <person name="Worley K."/>
            <person name="Muzny D."/>
            <person name="Gibbs R."/>
        </authorList>
    </citation>
    <scope>NUCLEOTIDE SEQUENCE</scope>
    <source>
        <strain evidence="2">HAZT.00-mixed</strain>
        <tissue evidence="2">Whole organism</tissue>
    </source>
</reference>
<keyword evidence="1" id="KW-0732">Signal</keyword>
<dbReference type="RefSeq" id="XP_018012880.1">
    <property type="nucleotide sequence ID" value="XM_018157391.2"/>
</dbReference>
<dbReference type="PANTHER" id="PTHR37161:SF3">
    <property type="entry name" value="HDC10475"/>
    <property type="match status" value="1"/>
</dbReference>
<keyword evidence="3" id="KW-1185">Reference proteome</keyword>
<protein>
    <submittedName>
        <fullName evidence="4">Uncharacterized protein LOC108669945</fullName>
    </submittedName>
</protein>
<reference evidence="2" key="2">
    <citation type="journal article" date="2018" name="Environ. Sci. Technol.">
        <title>The Toxicogenome of Hyalella azteca: A Model for Sediment Ecotoxicology and Evolutionary Toxicology.</title>
        <authorList>
            <person name="Poynton H.C."/>
            <person name="Hasenbein S."/>
            <person name="Benoit J.B."/>
            <person name="Sepulveda M.S."/>
            <person name="Poelchau M.F."/>
            <person name="Hughes D.S.T."/>
            <person name="Murali S.C."/>
            <person name="Chen S."/>
            <person name="Glastad K.M."/>
            <person name="Goodisman M.A.D."/>
            <person name="Werren J.H."/>
            <person name="Vineis J.H."/>
            <person name="Bowen J.L."/>
            <person name="Friedrich M."/>
            <person name="Jones J."/>
            <person name="Robertson H.M."/>
            <person name="Feyereisen R."/>
            <person name="Mechler-Hickson A."/>
            <person name="Mathers N."/>
            <person name="Lee C.E."/>
            <person name="Colbourne J.K."/>
            <person name="Biales A."/>
            <person name="Johnston J.S."/>
            <person name="Wellborn G.A."/>
            <person name="Rosendale A.J."/>
            <person name="Cridge A.G."/>
            <person name="Munoz-Torres M.C."/>
            <person name="Bain P.A."/>
            <person name="Manny A.R."/>
            <person name="Major K.M."/>
            <person name="Lambert F.N."/>
            <person name="Vulpe C.D."/>
            <person name="Tuck P."/>
            <person name="Blalock B.J."/>
            <person name="Lin Y.Y."/>
            <person name="Smith M.E."/>
            <person name="Ochoa-Acuna H."/>
            <person name="Chen M.M."/>
            <person name="Childers C.P."/>
            <person name="Qu J."/>
            <person name="Dugan S."/>
            <person name="Lee S.L."/>
            <person name="Chao H."/>
            <person name="Dinh H."/>
            <person name="Han Y."/>
            <person name="Doddapaneni H."/>
            <person name="Worley K.C."/>
            <person name="Muzny D.M."/>
            <person name="Gibbs R.A."/>
            <person name="Richards S."/>
        </authorList>
    </citation>
    <scope>NUCLEOTIDE SEQUENCE</scope>
    <source>
        <strain evidence="2">HAZT.00-mixed</strain>
        <tissue evidence="2">Whole organism</tissue>
    </source>
</reference>
<dbReference type="PANTHER" id="PTHR37161">
    <property type="entry name" value="HDC10475"/>
    <property type="match status" value="1"/>
</dbReference>
<gene>
    <name evidence="4" type="primary">LOC108669945</name>
    <name evidence="2" type="ORF">HAZT_HAZT006496</name>
</gene>
<accession>A0A6A0GUS7</accession>
<name>A0A6A0GUS7_HYAAZ</name>
<organism evidence="2">
    <name type="scientific">Hyalella azteca</name>
    <name type="common">Amphipod</name>
    <dbReference type="NCBI Taxonomy" id="294128"/>
    <lineage>
        <taxon>Eukaryota</taxon>
        <taxon>Metazoa</taxon>
        <taxon>Ecdysozoa</taxon>
        <taxon>Arthropoda</taxon>
        <taxon>Crustacea</taxon>
        <taxon>Multicrustacea</taxon>
        <taxon>Malacostraca</taxon>
        <taxon>Eumalacostraca</taxon>
        <taxon>Peracarida</taxon>
        <taxon>Amphipoda</taxon>
        <taxon>Senticaudata</taxon>
        <taxon>Talitrida</taxon>
        <taxon>Talitroidea</taxon>
        <taxon>Hyalellidae</taxon>
        <taxon>Hyalella</taxon>
    </lineage>
</organism>